<accession>A0ABQ6FGF4</accession>
<dbReference type="EMBL" id="BSPX01000137">
    <property type="protein sequence ID" value="GLT24718.1"/>
    <property type="molecule type" value="Genomic_DNA"/>
</dbReference>
<evidence type="ECO:0000313" key="2">
    <source>
        <dbReference type="EMBL" id="GLT24718.1"/>
    </source>
</evidence>
<sequence>MPAPSPSQIESPTKGFLNAAGLQGEDVPGLAAAIANTTGQALTMFLSQAMTMPGIPVAADPITGTGASAGPGQLMPPPAGGPGASQLEGLASGQCQAQGLRGEDADGLAKAIAGTVAQGIALFCAQSMVMPGIPVAGFVSSGPGMLQPVPLASTLEGIANGLLSQNGIRGEAAPDLAKALAQGVDLGLTMFAGQVMVSPGIPCPPGASAGPGRLM</sequence>
<gene>
    <name evidence="2" type="ORF">GCM10007933_42120</name>
</gene>
<comment type="caution">
    <text evidence="2">The sequence shown here is derived from an EMBL/GenBank/DDBJ whole genome shotgun (WGS) entry which is preliminary data.</text>
</comment>
<reference evidence="3" key="1">
    <citation type="journal article" date="2019" name="Int. J. Syst. Evol. Microbiol.">
        <title>The Global Catalogue of Microorganisms (GCM) 10K type strain sequencing project: providing services to taxonomists for standard genome sequencing and annotation.</title>
        <authorList>
            <consortium name="The Broad Institute Genomics Platform"/>
            <consortium name="The Broad Institute Genome Sequencing Center for Infectious Disease"/>
            <person name="Wu L."/>
            <person name="Ma J."/>
        </authorList>
    </citation>
    <scope>NUCLEOTIDE SEQUENCE [LARGE SCALE GENOMIC DNA]</scope>
    <source>
        <strain evidence="3">NBRC 102407</strain>
    </source>
</reference>
<organism evidence="2 3">
    <name type="scientific">Zoogloea oryzae</name>
    <dbReference type="NCBI Taxonomy" id="310767"/>
    <lineage>
        <taxon>Bacteria</taxon>
        <taxon>Pseudomonadati</taxon>
        <taxon>Pseudomonadota</taxon>
        <taxon>Betaproteobacteria</taxon>
        <taxon>Rhodocyclales</taxon>
        <taxon>Zoogloeaceae</taxon>
        <taxon>Zoogloea</taxon>
    </lineage>
</organism>
<evidence type="ECO:0000313" key="3">
    <source>
        <dbReference type="Proteomes" id="UP001157167"/>
    </source>
</evidence>
<protein>
    <recommendedName>
        <fullName evidence="4">DUF937 domain-containing protein</fullName>
    </recommendedName>
</protein>
<name>A0ABQ6FGF4_9RHOO</name>
<feature type="region of interest" description="Disordered" evidence="1">
    <location>
        <begin position="62"/>
        <end position="83"/>
    </location>
</feature>
<evidence type="ECO:0000256" key="1">
    <source>
        <dbReference type="SAM" id="MobiDB-lite"/>
    </source>
</evidence>
<keyword evidence="3" id="KW-1185">Reference proteome</keyword>
<evidence type="ECO:0008006" key="4">
    <source>
        <dbReference type="Google" id="ProtNLM"/>
    </source>
</evidence>
<dbReference type="RefSeq" id="WP_284189911.1">
    <property type="nucleotide sequence ID" value="NZ_BSPX01000137.1"/>
</dbReference>
<proteinExistence type="predicted"/>
<dbReference type="Proteomes" id="UP001157167">
    <property type="component" value="Unassembled WGS sequence"/>
</dbReference>